<dbReference type="Pfam" id="PF00854">
    <property type="entry name" value="PTR2"/>
    <property type="match status" value="1"/>
</dbReference>
<keyword evidence="7" id="KW-0813">Transport</keyword>
<sequence length="571" mass="63840">MAEEDNYTKDGTLDYRNNPANKKKTGTWKACPFILGNECCERLAYYGMSSNLLVYFTTQLNQHNATASKNLSNWSGTCYVMPLVGAFLADAYLGRYWTIASFSIIYVLGMTLLTLSASVPGLRPTCYNKDECYATSSQTAVCFLALYLVALGTGGIKPCVSSYGADQFDDADEVEKDHKSSFFNWFYFSINIGALIASSILVWIQVNIGWGWGFGVPAVAMAIAVAFFFSGTRVYRYQKPGGSPLTRLCQVLVASLRKYRVAVPDDKSLLYETADAESAIVGSRKLDHTNQFRFLDKAAVEKESDHNKGSVNPWWLCTITQVEELKGIIRLLPVWATGIIFSAVYGQMGNLFLMQAEYMDARLGHSNFQIPAASLAIFDTISVIFWVPVYDRLIIPMTRRFTGHKNGLTQLQRIGTGLFISIFAMISAVILEIVRLRIVRRHNSYEVKVGPISIFWQVPQYFIIGCAEVFTNIGQLEFFYEQAPDSMRSLCAALSLTTTALGNYLSSLLVTIVMDISTRDGRPGWIPNHNLNYGHLHYFFLLLAVLSVLNLGVFIVVAKRYSYKRAVGTLR</sequence>
<gene>
    <name evidence="9" type="ORF">Sradi_0172200</name>
</gene>
<dbReference type="GO" id="GO:0006857">
    <property type="term" value="P:oligopeptide transport"/>
    <property type="evidence" value="ECO:0007669"/>
    <property type="project" value="InterPro"/>
</dbReference>
<dbReference type="InterPro" id="IPR018456">
    <property type="entry name" value="PTR2_symporter_CS"/>
</dbReference>
<dbReference type="InterPro" id="IPR000109">
    <property type="entry name" value="POT_fam"/>
</dbReference>
<evidence type="ECO:0000256" key="5">
    <source>
        <dbReference type="ARBA" id="ARBA00023136"/>
    </source>
</evidence>
<feature type="transmembrane region" description="Helical" evidence="8">
    <location>
        <begin position="210"/>
        <end position="229"/>
    </location>
</feature>
<feature type="transmembrane region" description="Helical" evidence="8">
    <location>
        <begin position="71"/>
        <end position="89"/>
    </location>
</feature>
<evidence type="ECO:0000256" key="8">
    <source>
        <dbReference type="SAM" id="Phobius"/>
    </source>
</evidence>
<proteinExistence type="inferred from homology"/>
<feature type="transmembrane region" description="Helical" evidence="8">
    <location>
        <begin position="328"/>
        <end position="348"/>
    </location>
</feature>
<evidence type="ECO:0000256" key="4">
    <source>
        <dbReference type="ARBA" id="ARBA00022989"/>
    </source>
</evidence>
<keyword evidence="5 8" id="KW-0472">Membrane</keyword>
<evidence type="ECO:0000256" key="1">
    <source>
        <dbReference type="ARBA" id="ARBA00004141"/>
    </source>
</evidence>
<feature type="transmembrane region" description="Helical" evidence="8">
    <location>
        <begin position="492"/>
        <end position="516"/>
    </location>
</feature>
<keyword evidence="4 8" id="KW-1133">Transmembrane helix</keyword>
<accession>A0AAW2VZY5</accession>
<keyword evidence="3 7" id="KW-0812">Transmembrane</keyword>
<feature type="transmembrane region" description="Helical" evidence="8">
    <location>
        <begin position="411"/>
        <end position="434"/>
    </location>
</feature>
<comment type="similarity">
    <text evidence="6">Belongs to the major facilitator superfamily. Phosphate:H(+) symporter (TC 2.A.1.9) family.</text>
</comment>
<dbReference type="Gene3D" id="1.20.1250.20">
    <property type="entry name" value="MFS general substrate transporter like domains"/>
    <property type="match status" value="1"/>
</dbReference>
<comment type="caution">
    <text evidence="9">The sequence shown here is derived from an EMBL/GenBank/DDBJ whole genome shotgun (WGS) entry which is preliminary data.</text>
</comment>
<feature type="transmembrane region" description="Helical" evidence="8">
    <location>
        <begin position="454"/>
        <end position="480"/>
    </location>
</feature>
<dbReference type="SUPFAM" id="SSF103473">
    <property type="entry name" value="MFS general substrate transporter"/>
    <property type="match status" value="1"/>
</dbReference>
<comment type="subcellular location">
    <subcellularLocation>
        <location evidence="1 7">Membrane</location>
        <topology evidence="1 7">Multi-pass membrane protein</topology>
    </subcellularLocation>
</comment>
<dbReference type="AlphaFoldDB" id="A0AAW2VZY5"/>
<evidence type="ECO:0000256" key="7">
    <source>
        <dbReference type="RuleBase" id="RU003755"/>
    </source>
</evidence>
<feature type="transmembrane region" description="Helical" evidence="8">
    <location>
        <begin position="368"/>
        <end position="390"/>
    </location>
</feature>
<feature type="transmembrane region" description="Helical" evidence="8">
    <location>
        <begin position="536"/>
        <end position="558"/>
    </location>
</feature>
<evidence type="ECO:0000256" key="6">
    <source>
        <dbReference type="ARBA" id="ARBA00044504"/>
    </source>
</evidence>
<protein>
    <submittedName>
        <fullName evidence="9">Protein NRT1/ PTR FAMILY 8.1</fullName>
    </submittedName>
</protein>
<evidence type="ECO:0000256" key="2">
    <source>
        <dbReference type="ARBA" id="ARBA00005982"/>
    </source>
</evidence>
<comment type="similarity">
    <text evidence="2 7">Belongs to the major facilitator superfamily. Proton-dependent oligopeptide transporter (POT/PTR) (TC 2.A.17) family.</text>
</comment>
<evidence type="ECO:0000256" key="3">
    <source>
        <dbReference type="ARBA" id="ARBA00022692"/>
    </source>
</evidence>
<dbReference type="InterPro" id="IPR036259">
    <property type="entry name" value="MFS_trans_sf"/>
</dbReference>
<evidence type="ECO:0000313" key="9">
    <source>
        <dbReference type="EMBL" id="KAL0434643.1"/>
    </source>
</evidence>
<feature type="transmembrane region" description="Helical" evidence="8">
    <location>
        <begin position="95"/>
        <end position="115"/>
    </location>
</feature>
<dbReference type="PROSITE" id="PS01023">
    <property type="entry name" value="PTR2_2"/>
    <property type="match status" value="1"/>
</dbReference>
<feature type="transmembrane region" description="Helical" evidence="8">
    <location>
        <begin position="185"/>
        <end position="204"/>
    </location>
</feature>
<dbReference type="GO" id="GO:0022857">
    <property type="term" value="F:transmembrane transporter activity"/>
    <property type="evidence" value="ECO:0007669"/>
    <property type="project" value="InterPro"/>
</dbReference>
<dbReference type="PROSITE" id="PS01022">
    <property type="entry name" value="PTR2_1"/>
    <property type="match status" value="1"/>
</dbReference>
<dbReference type="EMBL" id="JACGWJ010000002">
    <property type="protein sequence ID" value="KAL0434643.1"/>
    <property type="molecule type" value="Genomic_DNA"/>
</dbReference>
<dbReference type="GO" id="GO:0016020">
    <property type="term" value="C:membrane"/>
    <property type="evidence" value="ECO:0007669"/>
    <property type="project" value="UniProtKB-SubCell"/>
</dbReference>
<organism evidence="9">
    <name type="scientific">Sesamum radiatum</name>
    <name type="common">Black benniseed</name>
    <dbReference type="NCBI Taxonomy" id="300843"/>
    <lineage>
        <taxon>Eukaryota</taxon>
        <taxon>Viridiplantae</taxon>
        <taxon>Streptophyta</taxon>
        <taxon>Embryophyta</taxon>
        <taxon>Tracheophyta</taxon>
        <taxon>Spermatophyta</taxon>
        <taxon>Magnoliopsida</taxon>
        <taxon>eudicotyledons</taxon>
        <taxon>Gunneridae</taxon>
        <taxon>Pentapetalae</taxon>
        <taxon>asterids</taxon>
        <taxon>lamiids</taxon>
        <taxon>Lamiales</taxon>
        <taxon>Pedaliaceae</taxon>
        <taxon>Sesamum</taxon>
    </lineage>
</organism>
<dbReference type="PANTHER" id="PTHR11654">
    <property type="entry name" value="OLIGOPEPTIDE TRANSPORTER-RELATED"/>
    <property type="match status" value="1"/>
</dbReference>
<reference evidence="9" key="1">
    <citation type="submission" date="2020-06" db="EMBL/GenBank/DDBJ databases">
        <authorList>
            <person name="Li T."/>
            <person name="Hu X."/>
            <person name="Zhang T."/>
            <person name="Song X."/>
            <person name="Zhang H."/>
            <person name="Dai N."/>
            <person name="Sheng W."/>
            <person name="Hou X."/>
            <person name="Wei L."/>
        </authorList>
    </citation>
    <scope>NUCLEOTIDE SEQUENCE</scope>
    <source>
        <strain evidence="9">G02</strain>
        <tissue evidence="9">Leaf</tissue>
    </source>
</reference>
<name>A0AAW2VZY5_SESRA</name>
<reference evidence="9" key="2">
    <citation type="journal article" date="2024" name="Plant">
        <title>Genomic evolution and insights into agronomic trait innovations of Sesamum species.</title>
        <authorList>
            <person name="Miao H."/>
            <person name="Wang L."/>
            <person name="Qu L."/>
            <person name="Liu H."/>
            <person name="Sun Y."/>
            <person name="Le M."/>
            <person name="Wang Q."/>
            <person name="Wei S."/>
            <person name="Zheng Y."/>
            <person name="Lin W."/>
            <person name="Duan Y."/>
            <person name="Cao H."/>
            <person name="Xiong S."/>
            <person name="Wang X."/>
            <person name="Wei L."/>
            <person name="Li C."/>
            <person name="Ma Q."/>
            <person name="Ju M."/>
            <person name="Zhao R."/>
            <person name="Li G."/>
            <person name="Mu C."/>
            <person name="Tian Q."/>
            <person name="Mei H."/>
            <person name="Zhang T."/>
            <person name="Gao T."/>
            <person name="Zhang H."/>
        </authorList>
    </citation>
    <scope>NUCLEOTIDE SEQUENCE</scope>
    <source>
        <strain evidence="9">G02</strain>
    </source>
</reference>